<organism evidence="1 2">
    <name type="scientific">Hygrophoropsis aurantiaca</name>
    <dbReference type="NCBI Taxonomy" id="72124"/>
    <lineage>
        <taxon>Eukaryota</taxon>
        <taxon>Fungi</taxon>
        <taxon>Dikarya</taxon>
        <taxon>Basidiomycota</taxon>
        <taxon>Agaricomycotina</taxon>
        <taxon>Agaricomycetes</taxon>
        <taxon>Agaricomycetidae</taxon>
        <taxon>Boletales</taxon>
        <taxon>Coniophorineae</taxon>
        <taxon>Hygrophoropsidaceae</taxon>
        <taxon>Hygrophoropsis</taxon>
    </lineage>
</organism>
<protein>
    <submittedName>
        <fullName evidence="1">Uncharacterized protein</fullName>
    </submittedName>
</protein>
<gene>
    <name evidence="1" type="ORF">BJ138DRAFT_1149533</name>
</gene>
<accession>A0ACB8AEN2</accession>
<sequence length="487" mass="53454">MFYDSPQGATTPFIPPLPSPESVAHAPPIPPPSEGPPTGWAAQMRTPAHYPYYSPVPYNTTPFIPPLPSGHPTPAMRPEPPGSYFPAPTGLPNVYGPPQGFSSDYTGYPNANVTPWPQAPPIPQTPWAGHGHPGTGYNAFHQPLPGGHQGGPPRGWGPPVGYPTPAAAAWGLPPTMPPVGLQTPGYPYAQWQHPTAPPPAPPAPPGDTARADFRWTSNHDRMGPFVEGPHYGPVLEPFLAKVVGAHIRVNPLLSPPSESADDYLRWNMIFNTNNCYRTTDRQRSWMKGRNEPATHPRLSTLRVISTVFPWMITVRARDKKIGVTCGEVLDGIAMYLQGEVGKKEYEHVSSARKREIFSAYSRNRSTEPGVPGGHLGEALKRLDFLGQNSRFGGIVQNDDFVRMQCGDALPCTFELKCLHNYPPTPRELEDQRARQRNAEERARTRNEVEDERTLARLRARSRSPGNTDGIGIDDDDIEGGLPDGYPR</sequence>
<name>A0ACB8AEN2_9AGAM</name>
<keyword evidence="2" id="KW-1185">Reference proteome</keyword>
<proteinExistence type="predicted"/>
<dbReference type="EMBL" id="MU267664">
    <property type="protein sequence ID" value="KAH7911895.1"/>
    <property type="molecule type" value="Genomic_DNA"/>
</dbReference>
<evidence type="ECO:0000313" key="1">
    <source>
        <dbReference type="EMBL" id="KAH7911895.1"/>
    </source>
</evidence>
<dbReference type="Proteomes" id="UP000790377">
    <property type="component" value="Unassembled WGS sequence"/>
</dbReference>
<comment type="caution">
    <text evidence="1">The sequence shown here is derived from an EMBL/GenBank/DDBJ whole genome shotgun (WGS) entry which is preliminary data.</text>
</comment>
<reference evidence="1" key="1">
    <citation type="journal article" date="2021" name="New Phytol.">
        <title>Evolutionary innovations through gain and loss of genes in the ectomycorrhizal Boletales.</title>
        <authorList>
            <person name="Wu G."/>
            <person name="Miyauchi S."/>
            <person name="Morin E."/>
            <person name="Kuo A."/>
            <person name="Drula E."/>
            <person name="Varga T."/>
            <person name="Kohler A."/>
            <person name="Feng B."/>
            <person name="Cao Y."/>
            <person name="Lipzen A."/>
            <person name="Daum C."/>
            <person name="Hundley H."/>
            <person name="Pangilinan J."/>
            <person name="Johnson J."/>
            <person name="Barry K."/>
            <person name="LaButti K."/>
            <person name="Ng V."/>
            <person name="Ahrendt S."/>
            <person name="Min B."/>
            <person name="Choi I.G."/>
            <person name="Park H."/>
            <person name="Plett J.M."/>
            <person name="Magnuson J."/>
            <person name="Spatafora J.W."/>
            <person name="Nagy L.G."/>
            <person name="Henrissat B."/>
            <person name="Grigoriev I.V."/>
            <person name="Yang Z.L."/>
            <person name="Xu J."/>
            <person name="Martin F.M."/>
        </authorList>
    </citation>
    <scope>NUCLEOTIDE SEQUENCE</scope>
    <source>
        <strain evidence="1">ATCC 28755</strain>
    </source>
</reference>
<evidence type="ECO:0000313" key="2">
    <source>
        <dbReference type="Proteomes" id="UP000790377"/>
    </source>
</evidence>